<organism evidence="1">
    <name type="scientific">uncultured Acidimicrobiales bacterium</name>
    <dbReference type="NCBI Taxonomy" id="310071"/>
    <lineage>
        <taxon>Bacteria</taxon>
        <taxon>Bacillati</taxon>
        <taxon>Actinomycetota</taxon>
        <taxon>Acidimicrobiia</taxon>
        <taxon>Acidimicrobiales</taxon>
        <taxon>environmental samples</taxon>
    </lineage>
</organism>
<dbReference type="AlphaFoldDB" id="A0A6J4HUX4"/>
<accession>A0A6J4HUX4</accession>
<dbReference type="PANTHER" id="PTHR43649">
    <property type="entry name" value="ARABINOSE-BINDING PROTEIN-RELATED"/>
    <property type="match status" value="1"/>
</dbReference>
<dbReference type="InterPro" id="IPR050490">
    <property type="entry name" value="Bact_solute-bd_prot1"/>
</dbReference>
<evidence type="ECO:0008006" key="2">
    <source>
        <dbReference type="Google" id="ProtNLM"/>
    </source>
</evidence>
<evidence type="ECO:0000313" key="1">
    <source>
        <dbReference type="EMBL" id="CAA9234347.1"/>
    </source>
</evidence>
<dbReference type="Gene3D" id="3.40.190.10">
    <property type="entry name" value="Periplasmic binding protein-like II"/>
    <property type="match status" value="1"/>
</dbReference>
<dbReference type="PANTHER" id="PTHR43649:SF12">
    <property type="entry name" value="DIACETYLCHITOBIOSE BINDING PROTEIN DASA"/>
    <property type="match status" value="1"/>
</dbReference>
<name>A0A6J4HUX4_9ACTN</name>
<gene>
    <name evidence="1" type="ORF">AVDCRST_MAG50-1346</name>
</gene>
<dbReference type="Pfam" id="PF01547">
    <property type="entry name" value="SBP_bac_1"/>
    <property type="match status" value="1"/>
</dbReference>
<proteinExistence type="predicted"/>
<dbReference type="SUPFAM" id="SSF53850">
    <property type="entry name" value="Periplasmic binding protein-like II"/>
    <property type="match status" value="1"/>
</dbReference>
<reference evidence="1" key="1">
    <citation type="submission" date="2020-02" db="EMBL/GenBank/DDBJ databases">
        <authorList>
            <person name="Meier V. D."/>
        </authorList>
    </citation>
    <scope>NUCLEOTIDE SEQUENCE</scope>
    <source>
        <strain evidence="1">AVDCRST_MAG50</strain>
    </source>
</reference>
<protein>
    <recommendedName>
        <fullName evidence="2">ABC transporter, substrate-binding protein (Cluster 1, maltose/g3p/polyamine/iron)</fullName>
    </recommendedName>
</protein>
<sequence length="510" mass="53491">MGRSGMGSGRSSELNVLSEQLEAGALSRRQFVVRALALGLSATAAGTLLAACGGGESSSGTGGSSGGKALNGTVQILVGYFGTGNQPAQAQVQEALATAYTQLHAGVKIEFLRVPSSSDAQTKLVALSAAGAPPDLVMPTGIYGTSLFLDEEIWLNLEDLLKRDGLTLDAYSPVTAVATHQPNYYGTSATGVVGLPVGLNTHAIAYNPALFSAAGLPMPPTSWTDASWTYEGAFLNAAKALTLDGRGRHPGDAGFDPSTVRQFGLGHFFRETLFFAFGGKYYDPGTRKATMASAGGTAGLQFASDLVNLHRVQPSRTVAASLGAGGGQGNEELFMWKNGQLAMIDMGTSDISSYGTGTPFEFSLAAMPAGPARRFNFLNLDVGAVVKASKNTDLAWEVLKYFSLDPAASKRLAFDSYNEIPALKQNTEAFSTGVRASLPKADPKVWIDGFEFAGADNEAWFPAFAEVNSLVGKAFDSIVDGRPAASVLPQLQGTAQTEIDKWFSSHQLPR</sequence>
<dbReference type="InterPro" id="IPR006059">
    <property type="entry name" value="SBP"/>
</dbReference>
<dbReference type="EMBL" id="CADCTF010000068">
    <property type="protein sequence ID" value="CAA9234347.1"/>
    <property type="molecule type" value="Genomic_DNA"/>
</dbReference>